<dbReference type="AlphaFoldDB" id="A0A177YEU4"/>
<sequence>MFGIWLIALVALGSAAPSVFSSLAGAGWQANGSESVQVRELAQQHFGGNSSAAVQVVVHSDTATIEDAAVQQTLTDVAAVFDGDTRFGEIIAPQPGMTISPDGRTGILIAGANASTDDMVKAVDEVKGELTELSGDGIEVYPTGSSALWSDFNKANHDAMIQAELFSWPVTLAIMVLAFGSLVAAGLPLLLTVAGLVASAGGLVLLNGVTPISVWAMNFAMMFALALGIDYALFIVARFRDALRNADPRAAVAETMDTAGKAVVLSGLTVLVSLSAVLLVPAPAVRTMAVGIMLAVTFVLIATMTLLPATLGALGSKVNAASLPYAKRQQHRSPKFAAWGELLHKHPWPFALVSVGILIVLALPVLGLKVAMPSIAVVPEDAPVRQGYELVQAQFGDGAPGALQIVVPSSDAAATATAASSVDGISMVTPPQPAADGSNYSLLQALPTVDPSDESMGTILGDLRAQLPESALVGGAPAENLDLQQALNDYLPLVIGIILALGFVLLLVALQAPLIAILGTAVSLLSTAAAFGVAKLIFQDGHGASLLGFTPQGFLDGWGPVFFFAMIFAIAMDYTVFLLATAKEHYEKTGDPKAAQVDGLAHSGRVIFAAAAVMVAVFFTFALSDPLPPKEMGIILGVAVLLDAFLIRLVLLPVLLRLSGHVAWWSPAWLRKVLPSISFSH</sequence>
<feature type="domain" description="SSD" evidence="8">
    <location>
        <begin position="186"/>
        <end position="313"/>
    </location>
</feature>
<dbReference type="PANTHER" id="PTHR33406:SF13">
    <property type="entry name" value="MEMBRANE PROTEIN YDFJ"/>
    <property type="match status" value="1"/>
</dbReference>
<feature type="transmembrane region" description="Helical" evidence="6">
    <location>
        <begin position="258"/>
        <end position="282"/>
    </location>
</feature>
<dbReference type="GO" id="GO:0005886">
    <property type="term" value="C:plasma membrane"/>
    <property type="evidence" value="ECO:0007669"/>
    <property type="project" value="UniProtKB-SubCell"/>
</dbReference>
<feature type="transmembrane region" description="Helical" evidence="6">
    <location>
        <begin position="603"/>
        <end position="622"/>
    </location>
</feature>
<dbReference type="PROSITE" id="PS50156">
    <property type="entry name" value="SSD"/>
    <property type="match status" value="2"/>
</dbReference>
<feature type="signal peptide" evidence="7">
    <location>
        <begin position="1"/>
        <end position="26"/>
    </location>
</feature>
<feature type="transmembrane region" description="Helical" evidence="6">
    <location>
        <begin position="558"/>
        <end position="582"/>
    </location>
</feature>
<evidence type="ECO:0000256" key="5">
    <source>
        <dbReference type="ARBA" id="ARBA00023136"/>
    </source>
</evidence>
<comment type="subcellular location">
    <subcellularLocation>
        <location evidence="1">Cell membrane</location>
        <topology evidence="1">Multi-pass membrane protein</topology>
    </subcellularLocation>
</comment>
<dbReference type="InterPro" id="IPR004869">
    <property type="entry name" value="MMPL_dom"/>
</dbReference>
<comment type="caution">
    <text evidence="9">The sequence shown here is derived from an EMBL/GenBank/DDBJ whole genome shotgun (WGS) entry which is preliminary data.</text>
</comment>
<evidence type="ECO:0000313" key="10">
    <source>
        <dbReference type="Proteomes" id="UP000077519"/>
    </source>
</evidence>
<evidence type="ECO:0000313" key="9">
    <source>
        <dbReference type="EMBL" id="OAK53840.1"/>
    </source>
</evidence>
<evidence type="ECO:0000259" key="8">
    <source>
        <dbReference type="PROSITE" id="PS50156"/>
    </source>
</evidence>
<reference evidence="9 10" key="1">
    <citation type="submission" date="2016-03" db="EMBL/GenBank/DDBJ databases">
        <title>Genome sequence of Rhodococcus kyotonensis KB10.</title>
        <authorList>
            <person name="Jeong H."/>
            <person name="Hong C.E."/>
            <person name="Jo S.H."/>
            <person name="Park J.M."/>
        </authorList>
    </citation>
    <scope>NUCLEOTIDE SEQUENCE [LARGE SCALE GENOMIC DNA]</scope>
    <source>
        <strain evidence="9 10">KB10</strain>
    </source>
</reference>
<evidence type="ECO:0000256" key="7">
    <source>
        <dbReference type="SAM" id="SignalP"/>
    </source>
</evidence>
<name>A0A177YEU4_9NOCA</name>
<dbReference type="Proteomes" id="UP000077519">
    <property type="component" value="Unassembled WGS sequence"/>
</dbReference>
<dbReference type="Gene3D" id="1.20.1640.10">
    <property type="entry name" value="Multidrug efflux transporter AcrB transmembrane domain"/>
    <property type="match status" value="2"/>
</dbReference>
<dbReference type="InterPro" id="IPR050545">
    <property type="entry name" value="Mycobact_MmpL"/>
</dbReference>
<feature type="domain" description="SSD" evidence="8">
    <location>
        <begin position="489"/>
        <end position="658"/>
    </location>
</feature>
<proteinExistence type="predicted"/>
<feature type="transmembrane region" description="Helical" evidence="6">
    <location>
        <begin position="490"/>
        <end position="510"/>
    </location>
</feature>
<feature type="transmembrane region" description="Helical" evidence="6">
    <location>
        <begin position="288"/>
        <end position="307"/>
    </location>
</feature>
<accession>A0A177YEU4</accession>
<evidence type="ECO:0000256" key="3">
    <source>
        <dbReference type="ARBA" id="ARBA00022692"/>
    </source>
</evidence>
<keyword evidence="10" id="KW-1185">Reference proteome</keyword>
<gene>
    <name evidence="9" type="ORF">A3K89_22250</name>
</gene>
<keyword evidence="5 6" id="KW-0472">Membrane</keyword>
<keyword evidence="7" id="KW-0732">Signal</keyword>
<dbReference type="InterPro" id="IPR000731">
    <property type="entry name" value="SSD"/>
</dbReference>
<keyword evidence="2" id="KW-1003">Cell membrane</keyword>
<keyword evidence="4 6" id="KW-1133">Transmembrane helix</keyword>
<evidence type="ECO:0000256" key="6">
    <source>
        <dbReference type="SAM" id="Phobius"/>
    </source>
</evidence>
<dbReference type="Pfam" id="PF03176">
    <property type="entry name" value="MMPL"/>
    <property type="match status" value="2"/>
</dbReference>
<feature type="chain" id="PRO_5008079723" description="SSD domain-containing protein" evidence="7">
    <location>
        <begin position="27"/>
        <end position="681"/>
    </location>
</feature>
<protein>
    <recommendedName>
        <fullName evidence="8">SSD domain-containing protein</fullName>
    </recommendedName>
</protein>
<feature type="transmembrane region" description="Helical" evidence="6">
    <location>
        <begin position="215"/>
        <end position="237"/>
    </location>
</feature>
<feature type="transmembrane region" description="Helical" evidence="6">
    <location>
        <begin position="350"/>
        <end position="372"/>
    </location>
</feature>
<keyword evidence="3 6" id="KW-0812">Transmembrane</keyword>
<evidence type="ECO:0000256" key="1">
    <source>
        <dbReference type="ARBA" id="ARBA00004651"/>
    </source>
</evidence>
<feature type="transmembrane region" description="Helical" evidence="6">
    <location>
        <begin position="517"/>
        <end position="538"/>
    </location>
</feature>
<evidence type="ECO:0000256" key="2">
    <source>
        <dbReference type="ARBA" id="ARBA00022475"/>
    </source>
</evidence>
<dbReference type="PANTHER" id="PTHR33406">
    <property type="entry name" value="MEMBRANE PROTEIN MJ1562-RELATED"/>
    <property type="match status" value="1"/>
</dbReference>
<dbReference type="SUPFAM" id="SSF82866">
    <property type="entry name" value="Multidrug efflux transporter AcrB transmembrane domain"/>
    <property type="match status" value="2"/>
</dbReference>
<organism evidence="9 10">
    <name type="scientific">Rhodococcoides kyotonense</name>
    <dbReference type="NCBI Taxonomy" id="398843"/>
    <lineage>
        <taxon>Bacteria</taxon>
        <taxon>Bacillati</taxon>
        <taxon>Actinomycetota</taxon>
        <taxon>Actinomycetes</taxon>
        <taxon>Mycobacteriales</taxon>
        <taxon>Nocardiaceae</taxon>
        <taxon>Rhodococcoides</taxon>
    </lineage>
</organism>
<evidence type="ECO:0000256" key="4">
    <source>
        <dbReference type="ARBA" id="ARBA00022989"/>
    </source>
</evidence>
<feature type="transmembrane region" description="Helical" evidence="6">
    <location>
        <begin position="634"/>
        <end position="656"/>
    </location>
</feature>
<dbReference type="EMBL" id="LVHI01000015">
    <property type="protein sequence ID" value="OAK53840.1"/>
    <property type="molecule type" value="Genomic_DNA"/>
</dbReference>